<organism evidence="2 3">
    <name type="scientific">Dongia mobilis</name>
    <dbReference type="NCBI Taxonomy" id="578943"/>
    <lineage>
        <taxon>Bacteria</taxon>
        <taxon>Pseudomonadati</taxon>
        <taxon>Pseudomonadota</taxon>
        <taxon>Alphaproteobacteria</taxon>
        <taxon>Rhodospirillales</taxon>
        <taxon>Dongiaceae</taxon>
        <taxon>Dongia</taxon>
    </lineage>
</organism>
<dbReference type="NCBIfam" id="NF009435">
    <property type="entry name" value="PRK12794.1"/>
    <property type="match status" value="1"/>
</dbReference>
<feature type="region of interest" description="Disordered" evidence="1">
    <location>
        <begin position="117"/>
        <end position="140"/>
    </location>
</feature>
<sequence length="149" mass="16067">MKAAVGYASQPKDMDPRSTEAWALAEASRRLMAAARIIDDAGESLRAALILNQRLWSIFQASLIDPGNELPKEIRDNVLALSVLMDRHIMQRLADLDGSKIQPIIDINRAIAEGLSMTPPADSAQPAAPRSTEAPLVGSQARPVMNVTA</sequence>
<dbReference type="AlphaFoldDB" id="A0A4R6X1M8"/>
<gene>
    <name evidence="2" type="ORF">A8950_0919</name>
</gene>
<keyword evidence="2" id="KW-0282">Flagellum</keyword>
<dbReference type="OrthoDB" id="8563081at2"/>
<evidence type="ECO:0000313" key="2">
    <source>
        <dbReference type="EMBL" id="TDQ84368.1"/>
    </source>
</evidence>
<dbReference type="RefSeq" id="WP_133612395.1">
    <property type="nucleotide sequence ID" value="NZ_SNYW01000006.1"/>
</dbReference>
<dbReference type="InterPro" id="IPR010845">
    <property type="entry name" value="FlaF"/>
</dbReference>
<comment type="caution">
    <text evidence="2">The sequence shown here is derived from an EMBL/GenBank/DDBJ whole genome shotgun (WGS) entry which is preliminary data.</text>
</comment>
<reference evidence="2 3" key="1">
    <citation type="submission" date="2019-03" db="EMBL/GenBank/DDBJ databases">
        <title>Genomic Encyclopedia of Type Strains, Phase III (KMG-III): the genomes of soil and plant-associated and newly described type strains.</title>
        <authorList>
            <person name="Whitman W."/>
        </authorList>
    </citation>
    <scope>NUCLEOTIDE SEQUENCE [LARGE SCALE GENOMIC DNA]</scope>
    <source>
        <strain evidence="2 3">CGMCC 1.7660</strain>
    </source>
</reference>
<dbReference type="Pfam" id="PF07309">
    <property type="entry name" value="FlaF"/>
    <property type="match status" value="1"/>
</dbReference>
<keyword evidence="2" id="KW-0969">Cilium</keyword>
<keyword evidence="2" id="KW-0966">Cell projection</keyword>
<name>A0A4R6X1M8_9PROT</name>
<dbReference type="Proteomes" id="UP000295783">
    <property type="component" value="Unassembled WGS sequence"/>
</dbReference>
<evidence type="ECO:0000256" key="1">
    <source>
        <dbReference type="SAM" id="MobiDB-lite"/>
    </source>
</evidence>
<keyword evidence="3" id="KW-1185">Reference proteome</keyword>
<dbReference type="GO" id="GO:0044781">
    <property type="term" value="P:bacterial-type flagellum organization"/>
    <property type="evidence" value="ECO:0007669"/>
    <property type="project" value="InterPro"/>
</dbReference>
<accession>A0A4R6X1M8</accession>
<evidence type="ECO:0000313" key="3">
    <source>
        <dbReference type="Proteomes" id="UP000295783"/>
    </source>
</evidence>
<protein>
    <submittedName>
        <fullName evidence="2">Flagellar protein FlaF</fullName>
    </submittedName>
</protein>
<proteinExistence type="predicted"/>
<dbReference type="EMBL" id="SNYW01000006">
    <property type="protein sequence ID" value="TDQ84368.1"/>
    <property type="molecule type" value="Genomic_DNA"/>
</dbReference>